<dbReference type="Gene3D" id="3.30.530.20">
    <property type="match status" value="1"/>
</dbReference>
<sequence>MDLCGKVFTEYEIEASAAKFYNIFRKQLQHIPNISPEVHGARVIEGDWENVGSVIQWEYTIDGREESAKEKIDTLDDENKVITYSLFDGEVSENYKSLKGTLEVMDEEYGALVRWSFEYEKVKEDITGAFPNSYLDLVLEVTKAIEAHLVKE</sequence>
<keyword evidence="4" id="KW-1185">Reference proteome</keyword>
<evidence type="ECO:0000313" key="3">
    <source>
        <dbReference type="EMBL" id="KAI5394436.1"/>
    </source>
</evidence>
<dbReference type="SUPFAM" id="SSF55961">
    <property type="entry name" value="Bet v1-like"/>
    <property type="match status" value="1"/>
</dbReference>
<reference evidence="3 4" key="1">
    <citation type="journal article" date="2022" name="Nat. Genet.">
        <title>Improved pea reference genome and pan-genome highlight genomic features and evolutionary characteristics.</title>
        <authorList>
            <person name="Yang T."/>
            <person name="Liu R."/>
            <person name="Luo Y."/>
            <person name="Hu S."/>
            <person name="Wang D."/>
            <person name="Wang C."/>
            <person name="Pandey M.K."/>
            <person name="Ge S."/>
            <person name="Xu Q."/>
            <person name="Li N."/>
            <person name="Li G."/>
            <person name="Huang Y."/>
            <person name="Saxena R.K."/>
            <person name="Ji Y."/>
            <person name="Li M."/>
            <person name="Yan X."/>
            <person name="He Y."/>
            <person name="Liu Y."/>
            <person name="Wang X."/>
            <person name="Xiang C."/>
            <person name="Varshney R.K."/>
            <person name="Ding H."/>
            <person name="Gao S."/>
            <person name="Zong X."/>
        </authorList>
    </citation>
    <scope>NUCLEOTIDE SEQUENCE [LARGE SCALE GENOMIC DNA]</scope>
    <source>
        <strain evidence="3 4">cv. Zhongwan 6</strain>
    </source>
</reference>
<dbReference type="Gramene" id="Psat06G0120400-T2">
    <property type="protein sequence ID" value="KAI5394436.1"/>
    <property type="gene ID" value="KIW84_061204"/>
</dbReference>
<evidence type="ECO:0000256" key="1">
    <source>
        <dbReference type="ARBA" id="ARBA00038242"/>
    </source>
</evidence>
<dbReference type="GO" id="GO:0006952">
    <property type="term" value="P:defense response"/>
    <property type="evidence" value="ECO:0007669"/>
    <property type="project" value="InterPro"/>
</dbReference>
<dbReference type="Pfam" id="PF00407">
    <property type="entry name" value="Bet_v_1"/>
    <property type="match status" value="1"/>
</dbReference>
<dbReference type="AlphaFoldDB" id="A0A9D4W325"/>
<dbReference type="InterPro" id="IPR000916">
    <property type="entry name" value="Bet_v_I/MLP"/>
</dbReference>
<dbReference type="InterPro" id="IPR023393">
    <property type="entry name" value="START-like_dom_sf"/>
</dbReference>
<dbReference type="EMBL" id="JAMSHJ010000006">
    <property type="protein sequence ID" value="KAI5394436.1"/>
    <property type="molecule type" value="Genomic_DNA"/>
</dbReference>
<dbReference type="OrthoDB" id="1072116at2759"/>
<comment type="caution">
    <text evidence="3">The sequence shown here is derived from an EMBL/GenBank/DDBJ whole genome shotgun (WGS) entry which is preliminary data.</text>
</comment>
<dbReference type="InterPro" id="IPR052006">
    <property type="entry name" value="MLP-like"/>
</dbReference>
<gene>
    <name evidence="3" type="ORF">KIW84_061204</name>
</gene>
<dbReference type="PANTHER" id="PTHR31338:SF16">
    <property type="entry name" value="POLYKETIDE CYCLASE_DEHYDRASE AND LIPID TRANSPORT SUPERFAMILY PROTEIN"/>
    <property type="match status" value="1"/>
</dbReference>
<organism evidence="3 4">
    <name type="scientific">Pisum sativum</name>
    <name type="common">Garden pea</name>
    <name type="synonym">Lathyrus oleraceus</name>
    <dbReference type="NCBI Taxonomy" id="3888"/>
    <lineage>
        <taxon>Eukaryota</taxon>
        <taxon>Viridiplantae</taxon>
        <taxon>Streptophyta</taxon>
        <taxon>Embryophyta</taxon>
        <taxon>Tracheophyta</taxon>
        <taxon>Spermatophyta</taxon>
        <taxon>Magnoliopsida</taxon>
        <taxon>eudicotyledons</taxon>
        <taxon>Gunneridae</taxon>
        <taxon>Pentapetalae</taxon>
        <taxon>rosids</taxon>
        <taxon>fabids</taxon>
        <taxon>Fabales</taxon>
        <taxon>Fabaceae</taxon>
        <taxon>Papilionoideae</taxon>
        <taxon>50 kb inversion clade</taxon>
        <taxon>NPAAA clade</taxon>
        <taxon>Hologalegina</taxon>
        <taxon>IRL clade</taxon>
        <taxon>Fabeae</taxon>
        <taxon>Lathyrus</taxon>
    </lineage>
</organism>
<protein>
    <recommendedName>
        <fullName evidence="2">Bet v I/Major latex protein domain-containing protein</fullName>
    </recommendedName>
</protein>
<dbReference type="PANTHER" id="PTHR31338">
    <property type="entry name" value="POLYKETIDE CYCLASE/DEHYDRASE AND LIPID TRANSPORT SUPERFAMILY PROTEIN"/>
    <property type="match status" value="1"/>
</dbReference>
<name>A0A9D4W325_PEA</name>
<dbReference type="CDD" id="cd07816">
    <property type="entry name" value="Bet_v1-like"/>
    <property type="match status" value="1"/>
</dbReference>
<evidence type="ECO:0000313" key="4">
    <source>
        <dbReference type="Proteomes" id="UP001058974"/>
    </source>
</evidence>
<dbReference type="SMART" id="SM01037">
    <property type="entry name" value="Bet_v_1"/>
    <property type="match status" value="1"/>
</dbReference>
<evidence type="ECO:0000259" key="2">
    <source>
        <dbReference type="SMART" id="SM01037"/>
    </source>
</evidence>
<comment type="similarity">
    <text evidence="1">Belongs to the MLP family.</text>
</comment>
<accession>A0A9D4W325</accession>
<feature type="domain" description="Bet v I/Major latex protein" evidence="2">
    <location>
        <begin position="2"/>
        <end position="152"/>
    </location>
</feature>
<proteinExistence type="inferred from homology"/>
<dbReference type="Proteomes" id="UP001058974">
    <property type="component" value="Chromosome 6"/>
</dbReference>